<evidence type="ECO:0000256" key="1">
    <source>
        <dbReference type="ARBA" id="ARBA00022734"/>
    </source>
</evidence>
<gene>
    <name evidence="5" type="ORF">MELIAE_LOCUS7411</name>
</gene>
<dbReference type="Proteomes" id="UP001154078">
    <property type="component" value="Chromosome 5"/>
</dbReference>
<dbReference type="SMART" id="SM00034">
    <property type="entry name" value="CLECT"/>
    <property type="match status" value="1"/>
</dbReference>
<accession>A0A9P0B8C0</accession>
<dbReference type="Pfam" id="PF00059">
    <property type="entry name" value="Lectin_C"/>
    <property type="match status" value="1"/>
</dbReference>
<dbReference type="InterPro" id="IPR016186">
    <property type="entry name" value="C-type_lectin-like/link_sf"/>
</dbReference>
<protein>
    <recommendedName>
        <fullName evidence="4">C-type lectin domain-containing protein</fullName>
    </recommendedName>
</protein>
<dbReference type="Gene3D" id="3.10.100.10">
    <property type="entry name" value="Mannose-Binding Protein A, subunit A"/>
    <property type="match status" value="1"/>
</dbReference>
<proteinExistence type="predicted"/>
<evidence type="ECO:0000256" key="3">
    <source>
        <dbReference type="SAM" id="SignalP"/>
    </source>
</evidence>
<keyword evidence="2" id="KW-1015">Disulfide bond</keyword>
<dbReference type="InterPro" id="IPR016187">
    <property type="entry name" value="CTDL_fold"/>
</dbReference>
<keyword evidence="1" id="KW-0430">Lectin</keyword>
<dbReference type="InterPro" id="IPR001304">
    <property type="entry name" value="C-type_lectin-like"/>
</dbReference>
<reference evidence="5" key="1">
    <citation type="submission" date="2021-12" db="EMBL/GenBank/DDBJ databases">
        <authorList>
            <person name="King R."/>
        </authorList>
    </citation>
    <scope>NUCLEOTIDE SEQUENCE</scope>
</reference>
<dbReference type="CDD" id="cd00037">
    <property type="entry name" value="CLECT"/>
    <property type="match status" value="1"/>
</dbReference>
<evidence type="ECO:0000256" key="2">
    <source>
        <dbReference type="ARBA" id="ARBA00023157"/>
    </source>
</evidence>
<feature type="domain" description="C-type lectin" evidence="4">
    <location>
        <begin position="37"/>
        <end position="158"/>
    </location>
</feature>
<dbReference type="PANTHER" id="PTHR46746:SF9">
    <property type="entry name" value="CD209 ANTIGEN-LIKE PROTEIN C-LIKE"/>
    <property type="match status" value="1"/>
</dbReference>
<sequence length="305" mass="36758">MEIMNCLIFLTFLTLCRAQTKILEKRSYVCPPYFMRLSHRCYYFSKIKATWNDAYYNCKDLHGNLAIIKNKYQSKLITKTLNGSSEMLDRWLGAKYDWRQKTWIWAASGKSLAFENFYNSTIKVKEENLDWHCIFADPDYGYRWNYGNCLNKKYFICHTKIKLGSKRGIKKNRRQYNLNNFNHLNETPIALIFKENMTTKDNYVGYLKANFTLKPNPIKRNKHSKRRRPDSIEVIEKRFKNGTASISFKLPYYKENKRNRRKNKEEPHQNINSLDKHIKWNSYYKDSKNPLYPRPIIEEYAFFKE</sequence>
<evidence type="ECO:0000259" key="4">
    <source>
        <dbReference type="PROSITE" id="PS50041"/>
    </source>
</evidence>
<dbReference type="PROSITE" id="PS50041">
    <property type="entry name" value="C_TYPE_LECTIN_2"/>
    <property type="match status" value="1"/>
</dbReference>
<evidence type="ECO:0000313" key="5">
    <source>
        <dbReference type="EMBL" id="CAH0556482.1"/>
    </source>
</evidence>
<keyword evidence="6" id="KW-1185">Reference proteome</keyword>
<feature type="signal peptide" evidence="3">
    <location>
        <begin position="1"/>
        <end position="18"/>
    </location>
</feature>
<evidence type="ECO:0000313" key="6">
    <source>
        <dbReference type="Proteomes" id="UP001154078"/>
    </source>
</evidence>
<name>A0A9P0B8C0_BRAAE</name>
<dbReference type="SUPFAM" id="SSF56436">
    <property type="entry name" value="C-type lectin-like"/>
    <property type="match status" value="1"/>
</dbReference>
<dbReference type="EMBL" id="OV121136">
    <property type="protein sequence ID" value="CAH0556482.1"/>
    <property type="molecule type" value="Genomic_DNA"/>
</dbReference>
<dbReference type="InterPro" id="IPR051379">
    <property type="entry name" value="C-type_Lectin_Receptor_IMM"/>
</dbReference>
<feature type="chain" id="PRO_5040400971" description="C-type lectin domain-containing protein" evidence="3">
    <location>
        <begin position="19"/>
        <end position="305"/>
    </location>
</feature>
<dbReference type="PANTHER" id="PTHR46746">
    <property type="entry name" value="KILLER CELL LECTIN-LIKE RECEPTOR SUBFAMILY F MEMBER 2"/>
    <property type="match status" value="1"/>
</dbReference>
<dbReference type="AlphaFoldDB" id="A0A9P0B8C0"/>
<organism evidence="5 6">
    <name type="scientific">Brassicogethes aeneus</name>
    <name type="common">Rape pollen beetle</name>
    <name type="synonym">Meligethes aeneus</name>
    <dbReference type="NCBI Taxonomy" id="1431903"/>
    <lineage>
        <taxon>Eukaryota</taxon>
        <taxon>Metazoa</taxon>
        <taxon>Ecdysozoa</taxon>
        <taxon>Arthropoda</taxon>
        <taxon>Hexapoda</taxon>
        <taxon>Insecta</taxon>
        <taxon>Pterygota</taxon>
        <taxon>Neoptera</taxon>
        <taxon>Endopterygota</taxon>
        <taxon>Coleoptera</taxon>
        <taxon>Polyphaga</taxon>
        <taxon>Cucujiformia</taxon>
        <taxon>Nitidulidae</taxon>
        <taxon>Meligethinae</taxon>
        <taxon>Brassicogethes</taxon>
    </lineage>
</organism>
<dbReference type="GO" id="GO:0030246">
    <property type="term" value="F:carbohydrate binding"/>
    <property type="evidence" value="ECO:0007669"/>
    <property type="project" value="UniProtKB-KW"/>
</dbReference>
<dbReference type="OrthoDB" id="6133475at2759"/>
<keyword evidence="3" id="KW-0732">Signal</keyword>